<keyword evidence="1" id="KW-0489">Methyltransferase</keyword>
<gene>
    <name evidence="4" type="ORF">ACHAWO_001592</name>
</gene>
<dbReference type="AlphaFoldDB" id="A0ABD3Q5J1"/>
<reference evidence="4 5" key="1">
    <citation type="submission" date="2024-10" db="EMBL/GenBank/DDBJ databases">
        <title>Updated reference genomes for cyclostephanoid diatoms.</title>
        <authorList>
            <person name="Roberts W.R."/>
            <person name="Alverson A.J."/>
        </authorList>
    </citation>
    <scope>NUCLEOTIDE SEQUENCE [LARGE SCALE GENOMIC DNA]</scope>
    <source>
        <strain evidence="4 5">AJA010-31</strain>
    </source>
</reference>
<dbReference type="Pfam" id="PF05724">
    <property type="entry name" value="TPMT"/>
    <property type="match status" value="1"/>
</dbReference>
<evidence type="ECO:0000313" key="4">
    <source>
        <dbReference type="EMBL" id="KAL3795597.1"/>
    </source>
</evidence>
<dbReference type="Proteomes" id="UP001530400">
    <property type="component" value="Unassembled WGS sequence"/>
</dbReference>
<evidence type="ECO:0000313" key="5">
    <source>
        <dbReference type="Proteomes" id="UP001530400"/>
    </source>
</evidence>
<dbReference type="PANTHER" id="PTHR10259:SF11">
    <property type="entry name" value="THIOPURINE S-METHYLTRANSFERASE"/>
    <property type="match status" value="1"/>
</dbReference>
<organism evidence="4 5">
    <name type="scientific">Cyclotella atomus</name>
    <dbReference type="NCBI Taxonomy" id="382360"/>
    <lineage>
        <taxon>Eukaryota</taxon>
        <taxon>Sar</taxon>
        <taxon>Stramenopiles</taxon>
        <taxon>Ochrophyta</taxon>
        <taxon>Bacillariophyta</taxon>
        <taxon>Coscinodiscophyceae</taxon>
        <taxon>Thalassiosirophycidae</taxon>
        <taxon>Stephanodiscales</taxon>
        <taxon>Stephanodiscaceae</taxon>
        <taxon>Cyclotella</taxon>
    </lineage>
</organism>
<dbReference type="InterPro" id="IPR008854">
    <property type="entry name" value="TPMT"/>
</dbReference>
<protein>
    <recommendedName>
        <fullName evidence="6">Thiopurine S-methyltransferase</fullName>
    </recommendedName>
</protein>
<dbReference type="EMBL" id="JALLPJ020000313">
    <property type="protein sequence ID" value="KAL3795597.1"/>
    <property type="molecule type" value="Genomic_DNA"/>
</dbReference>
<keyword evidence="5" id="KW-1185">Reference proteome</keyword>
<dbReference type="InterPro" id="IPR029063">
    <property type="entry name" value="SAM-dependent_MTases_sf"/>
</dbReference>
<keyword evidence="3" id="KW-0949">S-adenosyl-L-methionine</keyword>
<proteinExistence type="predicted"/>
<dbReference type="SUPFAM" id="SSF53335">
    <property type="entry name" value="S-adenosyl-L-methionine-dependent methyltransferases"/>
    <property type="match status" value="1"/>
</dbReference>
<evidence type="ECO:0000256" key="1">
    <source>
        <dbReference type="ARBA" id="ARBA00022603"/>
    </source>
</evidence>
<dbReference type="PANTHER" id="PTHR10259">
    <property type="entry name" value="THIOPURINE S-METHYLTRANSFERASE"/>
    <property type="match status" value="1"/>
</dbReference>
<sequence length="291" mass="32797">MAEPQALPTLSVLDDVHSFWSQKWAAPKLGWHLNDVNPLLEKYTDLWLGIDVENNSVFVPLCGKSVDLANLASHPKVSHVVGIDIVRDAAEQFASEHPELSMLEYANEITTCQGDETDQSCKATSDKECSLINGSLFRGKGITFLLGDLFDFMTMSSDERLNCINRDKPDASKDSSQFDAIYDRASMIAIEPTKRQDYTILLGSMLRPGGSILLITIEKRTIIKEEAKLSGPPFSIDEMQVRQFYEGLDWVESITLLEERNEINSDADAERWKERGVSEAYELVFLIRKKK</sequence>
<comment type="caution">
    <text evidence="4">The sequence shown here is derived from an EMBL/GenBank/DDBJ whole genome shotgun (WGS) entry which is preliminary data.</text>
</comment>
<name>A0ABD3Q5J1_9STRA</name>
<dbReference type="Gene3D" id="3.40.50.150">
    <property type="entry name" value="Vaccinia Virus protein VP39"/>
    <property type="match status" value="1"/>
</dbReference>
<keyword evidence="2" id="KW-0808">Transferase</keyword>
<dbReference type="GO" id="GO:0032259">
    <property type="term" value="P:methylation"/>
    <property type="evidence" value="ECO:0007669"/>
    <property type="project" value="UniProtKB-KW"/>
</dbReference>
<evidence type="ECO:0008006" key="6">
    <source>
        <dbReference type="Google" id="ProtNLM"/>
    </source>
</evidence>
<accession>A0ABD3Q5J1</accession>
<dbReference type="PROSITE" id="PS51585">
    <property type="entry name" value="SAM_MT_TPMT"/>
    <property type="match status" value="1"/>
</dbReference>
<dbReference type="GO" id="GO:0008168">
    <property type="term" value="F:methyltransferase activity"/>
    <property type="evidence" value="ECO:0007669"/>
    <property type="project" value="UniProtKB-KW"/>
</dbReference>
<evidence type="ECO:0000256" key="2">
    <source>
        <dbReference type="ARBA" id="ARBA00022679"/>
    </source>
</evidence>
<evidence type="ECO:0000256" key="3">
    <source>
        <dbReference type="ARBA" id="ARBA00022691"/>
    </source>
</evidence>